<evidence type="ECO:0000256" key="4">
    <source>
        <dbReference type="PROSITE-ProRule" id="PRU00449"/>
    </source>
</evidence>
<keyword evidence="7" id="KW-1185">Reference proteome</keyword>
<keyword evidence="2 4" id="KW-0863">Zinc-finger</keyword>
<sequence>MTNSTAATPEIGAHCALASCNLNDFLPIKCRCEQLYCRDHISPESHSCPAIQTAGTDLNNLSVPSSTEKLERCAASGCNKPSLEAFVSESSRADASGRKAAVCPRCKEAFCATHREASAHACKAEDPAASSTSKNAAARALLEKHFPSISSGSTLLNSKANSRITSASKTPLNPKKADHMRKVQVMKMRHKAQPGDPRDKGKYVAMDDKIHLHVSVNNSDNEGSFWFRKTISTGKALDLLVSHFTAIDYEKPSLVRYTDGDPGILRNDKTLGEQLTDELVLSPLMPRSLDGVYTLVRFVQDIRQLAIGLTLLNRVLWSGPQYTYDCVLIVVRDAIFLKPLSP</sequence>
<evidence type="ECO:0000259" key="5">
    <source>
        <dbReference type="PROSITE" id="PS51039"/>
    </source>
</evidence>
<gene>
    <name evidence="6" type="ORF">GFSPODELE1_LOCUS4720</name>
</gene>
<dbReference type="SMART" id="SM00154">
    <property type="entry name" value="ZnF_AN1"/>
    <property type="match status" value="2"/>
</dbReference>
<dbReference type="PROSITE" id="PS51039">
    <property type="entry name" value="ZF_AN1"/>
    <property type="match status" value="1"/>
</dbReference>
<dbReference type="Proteomes" id="UP001497453">
    <property type="component" value="Chromosome 3"/>
</dbReference>
<proteinExistence type="predicted"/>
<organism evidence="6 7">
    <name type="scientific">Somion occarium</name>
    <dbReference type="NCBI Taxonomy" id="3059160"/>
    <lineage>
        <taxon>Eukaryota</taxon>
        <taxon>Fungi</taxon>
        <taxon>Dikarya</taxon>
        <taxon>Basidiomycota</taxon>
        <taxon>Agaricomycotina</taxon>
        <taxon>Agaricomycetes</taxon>
        <taxon>Polyporales</taxon>
        <taxon>Cerrenaceae</taxon>
        <taxon>Somion</taxon>
    </lineage>
</organism>
<accession>A0ABP1D9C9</accession>
<protein>
    <recommendedName>
        <fullName evidence="5">AN1-type domain-containing protein</fullName>
    </recommendedName>
</protein>
<dbReference type="Pfam" id="PF01428">
    <property type="entry name" value="zf-AN1"/>
    <property type="match status" value="1"/>
</dbReference>
<dbReference type="SUPFAM" id="SSF118310">
    <property type="entry name" value="AN1-like Zinc finger"/>
    <property type="match status" value="2"/>
</dbReference>
<evidence type="ECO:0000313" key="7">
    <source>
        <dbReference type="Proteomes" id="UP001497453"/>
    </source>
</evidence>
<dbReference type="PANTHER" id="PTHR14677:SF20">
    <property type="entry name" value="ZINC FINGER AN1-TYPE CONTAINING 2A-RELATED"/>
    <property type="match status" value="1"/>
</dbReference>
<keyword evidence="3" id="KW-0862">Zinc</keyword>
<dbReference type="Gene3D" id="4.10.1110.10">
    <property type="entry name" value="AN1-like Zinc finger"/>
    <property type="match status" value="2"/>
</dbReference>
<dbReference type="EMBL" id="OZ037946">
    <property type="protein sequence ID" value="CAL1703774.1"/>
    <property type="molecule type" value="Genomic_DNA"/>
</dbReference>
<feature type="domain" description="AN1-type" evidence="5">
    <location>
        <begin position="9"/>
        <end position="56"/>
    </location>
</feature>
<dbReference type="PANTHER" id="PTHR14677">
    <property type="entry name" value="ARSENITE INDUCUBLE RNA ASSOCIATED PROTEIN AIP-1-RELATED"/>
    <property type="match status" value="1"/>
</dbReference>
<name>A0ABP1D9C9_9APHY</name>
<dbReference type="InterPro" id="IPR000058">
    <property type="entry name" value="Znf_AN1"/>
</dbReference>
<keyword evidence="1" id="KW-0479">Metal-binding</keyword>
<reference evidence="7" key="1">
    <citation type="submission" date="2024-04" db="EMBL/GenBank/DDBJ databases">
        <authorList>
            <person name="Shaw F."/>
            <person name="Minotto A."/>
        </authorList>
    </citation>
    <scope>NUCLEOTIDE SEQUENCE [LARGE SCALE GENOMIC DNA]</scope>
</reference>
<dbReference type="InterPro" id="IPR035896">
    <property type="entry name" value="AN1-like_Znf"/>
</dbReference>
<evidence type="ECO:0000256" key="2">
    <source>
        <dbReference type="ARBA" id="ARBA00022771"/>
    </source>
</evidence>
<evidence type="ECO:0000256" key="1">
    <source>
        <dbReference type="ARBA" id="ARBA00022723"/>
    </source>
</evidence>
<evidence type="ECO:0000313" key="6">
    <source>
        <dbReference type="EMBL" id="CAL1703774.1"/>
    </source>
</evidence>
<evidence type="ECO:0000256" key="3">
    <source>
        <dbReference type="ARBA" id="ARBA00022833"/>
    </source>
</evidence>